<dbReference type="Proteomes" id="UP000789920">
    <property type="component" value="Unassembled WGS sequence"/>
</dbReference>
<evidence type="ECO:0000313" key="1">
    <source>
        <dbReference type="EMBL" id="CAG8836595.1"/>
    </source>
</evidence>
<gene>
    <name evidence="1" type="ORF">RPERSI_LOCUS29990</name>
</gene>
<comment type="caution">
    <text evidence="1">The sequence shown here is derived from an EMBL/GenBank/DDBJ whole genome shotgun (WGS) entry which is preliminary data.</text>
</comment>
<proteinExistence type="predicted"/>
<sequence length="78" mass="9329">MEDLYYNPWENIYDSKAKLYNMEIKVKKKVEEVEKEDDNPDNKNPLYEEEFQPDIEPKKDNGKTIIHHQKSAEIGQDT</sequence>
<name>A0ACA9SDR7_9GLOM</name>
<keyword evidence="2" id="KW-1185">Reference proteome</keyword>
<organism evidence="1 2">
    <name type="scientific">Racocetra persica</name>
    <dbReference type="NCBI Taxonomy" id="160502"/>
    <lineage>
        <taxon>Eukaryota</taxon>
        <taxon>Fungi</taxon>
        <taxon>Fungi incertae sedis</taxon>
        <taxon>Mucoromycota</taxon>
        <taxon>Glomeromycotina</taxon>
        <taxon>Glomeromycetes</taxon>
        <taxon>Diversisporales</taxon>
        <taxon>Gigasporaceae</taxon>
        <taxon>Racocetra</taxon>
    </lineage>
</organism>
<protein>
    <submittedName>
        <fullName evidence="1">14594_t:CDS:1</fullName>
    </submittedName>
</protein>
<accession>A0ACA9SDR7</accession>
<evidence type="ECO:0000313" key="2">
    <source>
        <dbReference type="Proteomes" id="UP000789920"/>
    </source>
</evidence>
<feature type="non-terminal residue" evidence="1">
    <location>
        <position position="78"/>
    </location>
</feature>
<dbReference type="EMBL" id="CAJVQC010115198">
    <property type="protein sequence ID" value="CAG8836595.1"/>
    <property type="molecule type" value="Genomic_DNA"/>
</dbReference>
<reference evidence="1" key="1">
    <citation type="submission" date="2021-06" db="EMBL/GenBank/DDBJ databases">
        <authorList>
            <person name="Kallberg Y."/>
            <person name="Tangrot J."/>
            <person name="Rosling A."/>
        </authorList>
    </citation>
    <scope>NUCLEOTIDE SEQUENCE</scope>
    <source>
        <strain evidence="1">MA461A</strain>
    </source>
</reference>
<feature type="non-terminal residue" evidence="1">
    <location>
        <position position="1"/>
    </location>
</feature>